<comment type="caution">
    <text evidence="3">The sequence shown here is derived from an EMBL/GenBank/DDBJ whole genome shotgun (WGS) entry which is preliminary data.</text>
</comment>
<dbReference type="Proteomes" id="UP000178911">
    <property type="component" value="Unassembled WGS sequence"/>
</dbReference>
<sequence>MKYKHIKKSHILSILVVGAVLFGGWVLAEESNTGSRGVRENIREKRQEIKTNVQEKRQEVRATVHETREEIKTRTREATEAFKKETEQRKEELKTRVEQKREELKTKVETKREELKQRLDKIKDERKKQVVERIDGQMDALNDRLLKHYLNVLDKLSDVLVKISTRTDKAEERGVDVAAVRTAVDAANSAIVAARSAIETQSGKTYTIQISTEEGLKNDVGKARQALHKDLTAVRLVVKAAHEAVRQAAKTLAQLPRPTPTPEATESPEPTEDE</sequence>
<organism evidence="3 4">
    <name type="scientific">Candidatus Yanofskybacteria bacterium RIFCSPLOWO2_01_FULL_43_22</name>
    <dbReference type="NCBI Taxonomy" id="1802695"/>
    <lineage>
        <taxon>Bacteria</taxon>
        <taxon>Candidatus Yanofskyibacteriota</taxon>
    </lineage>
</organism>
<dbReference type="SUPFAM" id="SSF58113">
    <property type="entry name" value="Apolipoprotein A-I"/>
    <property type="match status" value="1"/>
</dbReference>
<evidence type="ECO:0000256" key="2">
    <source>
        <dbReference type="SAM" id="MobiDB-lite"/>
    </source>
</evidence>
<feature type="coiled-coil region" evidence="1">
    <location>
        <begin position="39"/>
        <end position="132"/>
    </location>
</feature>
<reference evidence="3 4" key="1">
    <citation type="journal article" date="2016" name="Nat. Commun.">
        <title>Thousands of microbial genomes shed light on interconnected biogeochemical processes in an aquifer system.</title>
        <authorList>
            <person name="Anantharaman K."/>
            <person name="Brown C.T."/>
            <person name="Hug L.A."/>
            <person name="Sharon I."/>
            <person name="Castelle C.J."/>
            <person name="Probst A.J."/>
            <person name="Thomas B.C."/>
            <person name="Singh A."/>
            <person name="Wilkins M.J."/>
            <person name="Karaoz U."/>
            <person name="Brodie E.L."/>
            <person name="Williams K.H."/>
            <person name="Hubbard S.S."/>
            <person name="Banfield J.F."/>
        </authorList>
    </citation>
    <scope>NUCLEOTIDE SEQUENCE [LARGE SCALE GENOMIC DNA]</scope>
</reference>
<dbReference type="STRING" id="1802695.A3A13_01340"/>
<dbReference type="AlphaFoldDB" id="A0A1F8GH23"/>
<evidence type="ECO:0000256" key="1">
    <source>
        <dbReference type="SAM" id="Coils"/>
    </source>
</evidence>
<gene>
    <name evidence="3" type="ORF">A3A13_01340</name>
</gene>
<evidence type="ECO:0000313" key="4">
    <source>
        <dbReference type="Proteomes" id="UP000178911"/>
    </source>
</evidence>
<protein>
    <submittedName>
        <fullName evidence="3">Uncharacterized protein</fullName>
    </submittedName>
</protein>
<proteinExistence type="predicted"/>
<keyword evidence="1" id="KW-0175">Coiled coil</keyword>
<dbReference type="EMBL" id="MGKJ01000010">
    <property type="protein sequence ID" value="OGN24697.1"/>
    <property type="molecule type" value="Genomic_DNA"/>
</dbReference>
<feature type="region of interest" description="Disordered" evidence="2">
    <location>
        <begin position="249"/>
        <end position="274"/>
    </location>
</feature>
<name>A0A1F8GH23_9BACT</name>
<dbReference type="Gene3D" id="1.20.5.1230">
    <property type="entry name" value="Apolipoprotein A-I"/>
    <property type="match status" value="1"/>
</dbReference>
<evidence type="ECO:0000313" key="3">
    <source>
        <dbReference type="EMBL" id="OGN24697.1"/>
    </source>
</evidence>
<accession>A0A1F8GH23</accession>